<feature type="region of interest" description="Disordered" evidence="1">
    <location>
        <begin position="52"/>
        <end position="73"/>
    </location>
</feature>
<evidence type="ECO:0000313" key="3">
    <source>
        <dbReference type="Proteomes" id="UP000593567"/>
    </source>
</evidence>
<gene>
    <name evidence="2" type="ORF">EB796_012498</name>
</gene>
<dbReference type="Proteomes" id="UP000593567">
    <property type="component" value="Unassembled WGS sequence"/>
</dbReference>
<proteinExistence type="predicted"/>
<organism evidence="2 3">
    <name type="scientific">Bugula neritina</name>
    <name type="common">Brown bryozoan</name>
    <name type="synonym">Sertularia neritina</name>
    <dbReference type="NCBI Taxonomy" id="10212"/>
    <lineage>
        <taxon>Eukaryota</taxon>
        <taxon>Metazoa</taxon>
        <taxon>Spiralia</taxon>
        <taxon>Lophotrochozoa</taxon>
        <taxon>Bryozoa</taxon>
        <taxon>Gymnolaemata</taxon>
        <taxon>Cheilostomatida</taxon>
        <taxon>Flustrina</taxon>
        <taxon>Buguloidea</taxon>
        <taxon>Bugulidae</taxon>
        <taxon>Bugula</taxon>
    </lineage>
</organism>
<protein>
    <submittedName>
        <fullName evidence="2">Uncharacterized protein</fullName>
    </submittedName>
</protein>
<comment type="caution">
    <text evidence="2">The sequence shown here is derived from an EMBL/GenBank/DDBJ whole genome shotgun (WGS) entry which is preliminary data.</text>
</comment>
<reference evidence="2" key="1">
    <citation type="submission" date="2020-06" db="EMBL/GenBank/DDBJ databases">
        <title>Draft genome of Bugula neritina, a colonial animal packing powerful symbionts and potential medicines.</title>
        <authorList>
            <person name="Rayko M."/>
        </authorList>
    </citation>
    <scope>NUCLEOTIDE SEQUENCE [LARGE SCALE GENOMIC DNA]</scope>
    <source>
        <strain evidence="2">Kwan_BN1</strain>
    </source>
</reference>
<keyword evidence="3" id="KW-1185">Reference proteome</keyword>
<evidence type="ECO:0000256" key="1">
    <source>
        <dbReference type="SAM" id="MobiDB-lite"/>
    </source>
</evidence>
<name>A0A7J7JT89_BUGNE</name>
<accession>A0A7J7JT89</accession>
<sequence length="73" mass="8314">MPWAMPALVGYGNGYSKSMTIYHPLPYFSITLINMKRRAWTCDYFIHSASPPQHVQHGINKKQDGSNEACNLK</sequence>
<evidence type="ECO:0000313" key="2">
    <source>
        <dbReference type="EMBL" id="KAF6029197.1"/>
    </source>
</evidence>
<dbReference type="EMBL" id="VXIV02001847">
    <property type="protein sequence ID" value="KAF6029197.1"/>
    <property type="molecule type" value="Genomic_DNA"/>
</dbReference>
<dbReference type="AlphaFoldDB" id="A0A7J7JT89"/>